<name>A0ABS6JBX2_9BACI</name>
<dbReference type="Proteomes" id="UP000784880">
    <property type="component" value="Unassembled WGS sequence"/>
</dbReference>
<dbReference type="Pfam" id="PF02615">
    <property type="entry name" value="Ldh_2"/>
    <property type="match status" value="1"/>
</dbReference>
<dbReference type="EMBL" id="JAHQCS010000061">
    <property type="protein sequence ID" value="MBU9711181.1"/>
    <property type="molecule type" value="Genomic_DNA"/>
</dbReference>
<accession>A0ABS6JBX2</accession>
<dbReference type="PANTHER" id="PTHR11091">
    <property type="entry name" value="OXIDOREDUCTASE-RELATED"/>
    <property type="match status" value="1"/>
</dbReference>
<organism evidence="1 2">
    <name type="scientific">Evansella tamaricis</name>
    <dbReference type="NCBI Taxonomy" id="2069301"/>
    <lineage>
        <taxon>Bacteria</taxon>
        <taxon>Bacillati</taxon>
        <taxon>Bacillota</taxon>
        <taxon>Bacilli</taxon>
        <taxon>Bacillales</taxon>
        <taxon>Bacillaceae</taxon>
        <taxon>Evansella</taxon>
    </lineage>
</organism>
<dbReference type="PANTHER" id="PTHR11091:SF0">
    <property type="entry name" value="MALATE DEHYDROGENASE"/>
    <property type="match status" value="1"/>
</dbReference>
<comment type="caution">
    <text evidence="1">The sequence shown here is derived from an EMBL/GenBank/DDBJ whole genome shotgun (WGS) entry which is preliminary data.</text>
</comment>
<keyword evidence="2" id="KW-1185">Reference proteome</keyword>
<gene>
    <name evidence="1" type="ORF">KS419_05485</name>
</gene>
<evidence type="ECO:0000313" key="2">
    <source>
        <dbReference type="Proteomes" id="UP000784880"/>
    </source>
</evidence>
<protein>
    <submittedName>
        <fullName evidence="1">Ldh family oxidoreductase</fullName>
    </submittedName>
</protein>
<reference evidence="1 2" key="1">
    <citation type="submission" date="2021-06" db="EMBL/GenBank/DDBJ databases">
        <title>Bacillus sp. RD4P76, an endophyte from a halophyte.</title>
        <authorList>
            <person name="Sun J.-Q."/>
        </authorList>
    </citation>
    <scope>NUCLEOTIDE SEQUENCE [LARGE SCALE GENOMIC DNA]</scope>
    <source>
        <strain evidence="1 2">CGMCC 1.15917</strain>
    </source>
</reference>
<dbReference type="InterPro" id="IPR003767">
    <property type="entry name" value="Malate/L-lactate_DH-like"/>
</dbReference>
<proteinExistence type="predicted"/>
<evidence type="ECO:0000313" key="1">
    <source>
        <dbReference type="EMBL" id="MBU9711181.1"/>
    </source>
</evidence>
<sequence length="361" mass="40114">MCFPVTRRFHWERLEQFTEKLFEKAGLPKQDAKTVAESLVEANLRGIDSHGVVRTGIYMQRIEAGMISIHEEMEVNEDGPVILLDGKNHIGAVVGDKALQLAMDTTKKHGVSLVGVKGSNHFGTCAYFLQKALKEDLAMIILSNASQTMPPTGGIRPFIGTNPFSFAAPAGKHNDFILDMATSVVARGKIINAAQKGEKIPLTWAVDKFGNDTTDAEEALQGAVLPMAGPKGYALSMFIDILCGVLTGAGFGQYVNNMYENWKDPQNVGHFYIGINISKFMPMEQFKERMDQYFDEIKAEPKAPGTSEIYIPGELEFRCKEERRKKGIELPLKVEEELRNWGDHFGVDLDRALISIEEVVE</sequence>